<dbReference type="PANTHER" id="PTHR21666:SF288">
    <property type="entry name" value="CELL DIVISION PROTEIN YTFB"/>
    <property type="match status" value="1"/>
</dbReference>
<gene>
    <name evidence="9" type="ORF">CWS72_04915</name>
</gene>
<dbReference type="GO" id="GO:0004222">
    <property type="term" value="F:metalloendopeptidase activity"/>
    <property type="evidence" value="ECO:0007669"/>
    <property type="project" value="TreeGrafter"/>
</dbReference>
<keyword evidence="4" id="KW-0378">Hydrolase</keyword>
<dbReference type="EMBL" id="PIUM01000003">
    <property type="protein sequence ID" value="PKU25952.1"/>
    <property type="molecule type" value="Genomic_DNA"/>
</dbReference>
<dbReference type="GO" id="GO:0006508">
    <property type="term" value="P:proteolysis"/>
    <property type="evidence" value="ECO:0007669"/>
    <property type="project" value="UniProtKB-KW"/>
</dbReference>
<protein>
    <recommendedName>
        <fullName evidence="8">M23ase beta-sheet core domain-containing protein</fullName>
    </recommendedName>
</protein>
<evidence type="ECO:0000256" key="5">
    <source>
        <dbReference type="ARBA" id="ARBA00022833"/>
    </source>
</evidence>
<name>A0A2N3PZX4_9PROT</name>
<keyword evidence="5" id="KW-0862">Zinc</keyword>
<feature type="domain" description="M23ase beta-sheet core" evidence="8">
    <location>
        <begin position="208"/>
        <end position="302"/>
    </location>
</feature>
<dbReference type="OrthoDB" id="9805070at2"/>
<evidence type="ECO:0000259" key="8">
    <source>
        <dbReference type="Pfam" id="PF01551"/>
    </source>
</evidence>
<accession>A0A2N3PZX4</accession>
<evidence type="ECO:0000256" key="6">
    <source>
        <dbReference type="ARBA" id="ARBA00023049"/>
    </source>
</evidence>
<evidence type="ECO:0000256" key="7">
    <source>
        <dbReference type="SAM" id="MobiDB-lite"/>
    </source>
</evidence>
<keyword evidence="2" id="KW-0645">Protease</keyword>
<evidence type="ECO:0000313" key="10">
    <source>
        <dbReference type="Proteomes" id="UP000233293"/>
    </source>
</evidence>
<evidence type="ECO:0000313" key="9">
    <source>
        <dbReference type="EMBL" id="PKU25952.1"/>
    </source>
</evidence>
<dbReference type="InterPro" id="IPR050570">
    <property type="entry name" value="Cell_wall_metabolism_enzyme"/>
</dbReference>
<dbReference type="InterPro" id="IPR011055">
    <property type="entry name" value="Dup_hybrid_motif"/>
</dbReference>
<dbReference type="CDD" id="cd12797">
    <property type="entry name" value="M23_peptidase"/>
    <property type="match status" value="1"/>
</dbReference>
<keyword evidence="3" id="KW-0479">Metal-binding</keyword>
<comment type="caution">
    <text evidence="9">The sequence shown here is derived from an EMBL/GenBank/DDBJ whole genome shotgun (WGS) entry which is preliminary data.</text>
</comment>
<evidence type="ECO:0000256" key="3">
    <source>
        <dbReference type="ARBA" id="ARBA00022723"/>
    </source>
</evidence>
<dbReference type="InterPro" id="IPR016047">
    <property type="entry name" value="M23ase_b-sheet_dom"/>
</dbReference>
<dbReference type="Proteomes" id="UP000233293">
    <property type="component" value="Unassembled WGS sequence"/>
</dbReference>
<feature type="region of interest" description="Disordered" evidence="7">
    <location>
        <begin position="1"/>
        <end position="31"/>
    </location>
</feature>
<sequence>MPRLDPDASGCRVVAADTDPKAATSDGGSLKDTKRIIGSLKEGAGKDGALPGKDATAKDGAPIDQEALRRRAAHLEEELAKLKASHGAFLEQTAGVAAVRIGELEKALSSVGVDAKVLNGDANRRGRKIEDEKNSIFGRGGPFIAAKRGAGIPSDGFNPVALFNTHADRLDNLTAAIKTLPLGEPLADYEVTSPFGARNDPINAMTGIHEGVDLGAVTGTPVMATGDGQVVWASWRDRYGLLVEIEHGAGLRTRYAHLSKVLVNVGQHVSRGAPLGLVGETGRTTGPHLHYEVRMGDQATNPMKFIMAGQNVLKGQ</sequence>
<evidence type="ECO:0000256" key="4">
    <source>
        <dbReference type="ARBA" id="ARBA00022801"/>
    </source>
</evidence>
<dbReference type="AlphaFoldDB" id="A0A2N3PZX4"/>
<dbReference type="Gene3D" id="2.70.70.10">
    <property type="entry name" value="Glucose Permease (Domain IIA)"/>
    <property type="match status" value="1"/>
</dbReference>
<dbReference type="SUPFAM" id="SSF51261">
    <property type="entry name" value="Duplicated hybrid motif"/>
    <property type="match status" value="1"/>
</dbReference>
<organism evidence="9 10">
    <name type="scientific">Telmatospirillum siberiense</name>
    <dbReference type="NCBI Taxonomy" id="382514"/>
    <lineage>
        <taxon>Bacteria</taxon>
        <taxon>Pseudomonadati</taxon>
        <taxon>Pseudomonadota</taxon>
        <taxon>Alphaproteobacteria</taxon>
        <taxon>Rhodospirillales</taxon>
        <taxon>Rhodospirillaceae</taxon>
        <taxon>Telmatospirillum</taxon>
    </lineage>
</organism>
<reference evidence="10" key="1">
    <citation type="submission" date="2017-12" db="EMBL/GenBank/DDBJ databases">
        <title>Draft genome sequence of Telmatospirillum siberiense 26-4b1T, an acidotolerant peatland alphaproteobacterium potentially involved in sulfur cycling.</title>
        <authorList>
            <person name="Hausmann B."/>
            <person name="Pjevac P."/>
            <person name="Schreck K."/>
            <person name="Herbold C.W."/>
            <person name="Daims H."/>
            <person name="Wagner M."/>
            <person name="Pester M."/>
            <person name="Loy A."/>
        </authorList>
    </citation>
    <scope>NUCLEOTIDE SEQUENCE [LARGE SCALE GENOMIC DNA]</scope>
    <source>
        <strain evidence="10">26-4b1</strain>
    </source>
</reference>
<proteinExistence type="predicted"/>
<dbReference type="Pfam" id="PF01551">
    <property type="entry name" value="Peptidase_M23"/>
    <property type="match status" value="1"/>
</dbReference>
<evidence type="ECO:0000256" key="1">
    <source>
        <dbReference type="ARBA" id="ARBA00001947"/>
    </source>
</evidence>
<keyword evidence="10" id="KW-1185">Reference proteome</keyword>
<keyword evidence="6" id="KW-0482">Metalloprotease</keyword>
<dbReference type="PANTHER" id="PTHR21666">
    <property type="entry name" value="PEPTIDASE-RELATED"/>
    <property type="match status" value="1"/>
</dbReference>
<comment type="cofactor">
    <cofactor evidence="1">
        <name>Zn(2+)</name>
        <dbReference type="ChEBI" id="CHEBI:29105"/>
    </cofactor>
</comment>
<dbReference type="GO" id="GO:0046872">
    <property type="term" value="F:metal ion binding"/>
    <property type="evidence" value="ECO:0007669"/>
    <property type="project" value="UniProtKB-KW"/>
</dbReference>
<evidence type="ECO:0000256" key="2">
    <source>
        <dbReference type="ARBA" id="ARBA00022670"/>
    </source>
</evidence>
<dbReference type="FunFam" id="2.70.70.10:FF:000006">
    <property type="entry name" value="M23 family peptidase"/>
    <property type="match status" value="1"/>
</dbReference>